<reference evidence="2 3" key="1">
    <citation type="submission" date="2017-03" db="EMBL/GenBank/DDBJ databases">
        <title>WGS assembly of Porphyra umbilicalis.</title>
        <authorList>
            <person name="Brawley S.H."/>
            <person name="Blouin N.A."/>
            <person name="Ficko-Blean E."/>
            <person name="Wheeler G.L."/>
            <person name="Lohr M."/>
            <person name="Goodson H.V."/>
            <person name="Jenkins J.W."/>
            <person name="Blaby-Haas C.E."/>
            <person name="Helliwell K.E."/>
            <person name="Chan C."/>
            <person name="Marriage T."/>
            <person name="Bhattacharya D."/>
            <person name="Klein A.S."/>
            <person name="Badis Y."/>
            <person name="Brodie J."/>
            <person name="Cao Y."/>
            <person name="Collen J."/>
            <person name="Dittami S.M."/>
            <person name="Gachon C.M."/>
            <person name="Green B.R."/>
            <person name="Karpowicz S."/>
            <person name="Kim J.W."/>
            <person name="Kudahl U."/>
            <person name="Lin S."/>
            <person name="Michel G."/>
            <person name="Mittag M."/>
            <person name="Olson B.J."/>
            <person name="Pangilinan J."/>
            <person name="Peng Y."/>
            <person name="Qiu H."/>
            <person name="Shu S."/>
            <person name="Singer J.T."/>
            <person name="Smith A.G."/>
            <person name="Sprecher B.N."/>
            <person name="Wagner V."/>
            <person name="Wang W."/>
            <person name="Wang Z.-Y."/>
            <person name="Yan J."/>
            <person name="Yarish C."/>
            <person name="Zoeuner-Riek S."/>
            <person name="Zhuang Y."/>
            <person name="Zou Y."/>
            <person name="Lindquist E.A."/>
            <person name="Grimwood J."/>
            <person name="Barry K."/>
            <person name="Rokhsar D.S."/>
            <person name="Schmutz J."/>
            <person name="Stiller J.W."/>
            <person name="Grossman A.R."/>
            <person name="Prochnik S.E."/>
        </authorList>
    </citation>
    <scope>NUCLEOTIDE SEQUENCE [LARGE SCALE GENOMIC DNA]</scope>
    <source>
        <strain evidence="2">4086291</strain>
    </source>
</reference>
<proteinExistence type="predicted"/>
<evidence type="ECO:0000313" key="3">
    <source>
        <dbReference type="Proteomes" id="UP000218209"/>
    </source>
</evidence>
<evidence type="ECO:0000313" key="2">
    <source>
        <dbReference type="EMBL" id="OSX74351.1"/>
    </source>
</evidence>
<feature type="region of interest" description="Disordered" evidence="1">
    <location>
        <begin position="227"/>
        <end position="249"/>
    </location>
</feature>
<dbReference type="AlphaFoldDB" id="A0A1X6P0F5"/>
<organism evidence="2 3">
    <name type="scientific">Porphyra umbilicalis</name>
    <name type="common">Purple laver</name>
    <name type="synonym">Red alga</name>
    <dbReference type="NCBI Taxonomy" id="2786"/>
    <lineage>
        <taxon>Eukaryota</taxon>
        <taxon>Rhodophyta</taxon>
        <taxon>Bangiophyceae</taxon>
        <taxon>Bangiales</taxon>
        <taxon>Bangiaceae</taxon>
        <taxon>Porphyra</taxon>
    </lineage>
</organism>
<dbReference type="Proteomes" id="UP000218209">
    <property type="component" value="Unassembled WGS sequence"/>
</dbReference>
<keyword evidence="3" id="KW-1185">Reference proteome</keyword>
<gene>
    <name evidence="2" type="ORF">BU14_0293s0022</name>
</gene>
<feature type="compositionally biased region" description="Acidic residues" evidence="1">
    <location>
        <begin position="194"/>
        <end position="203"/>
    </location>
</feature>
<dbReference type="EMBL" id="KV918951">
    <property type="protein sequence ID" value="OSX74351.1"/>
    <property type="molecule type" value="Genomic_DNA"/>
</dbReference>
<name>A0A1X6P0F5_PORUM</name>
<feature type="region of interest" description="Disordered" evidence="1">
    <location>
        <begin position="141"/>
        <end position="204"/>
    </location>
</feature>
<sequence>MPVPKAIKWEKKDTFLTSYKGEKAIVAAAKNVFTKNGGGARIFTDRAGSHRFHVDMLVGHHALFASFMRNEFEIALGRRKHRHGESGNGVYQHWVDKFTTSIKHLRKSQRAKKVHAGYRITDAIGPDMVIPTGGGRWAFSAPEKEPKSLSAVGKKPTSTLTTAAHPPRSVKSRADVPGVPATHDVAAEASPNVDDNDIDEEGGETPLRTSVVIVGDDYSDNRIGAALTGISGDGGGEDGDEILRGEDRW</sequence>
<protein>
    <submittedName>
        <fullName evidence="2">Uncharacterized protein</fullName>
    </submittedName>
</protein>
<evidence type="ECO:0000256" key="1">
    <source>
        <dbReference type="SAM" id="MobiDB-lite"/>
    </source>
</evidence>
<accession>A0A1X6P0F5</accession>